<evidence type="ECO:0000256" key="2">
    <source>
        <dbReference type="ARBA" id="ARBA00022559"/>
    </source>
</evidence>
<dbReference type="PROSITE" id="PS51404">
    <property type="entry name" value="DYP_PEROXIDASE"/>
    <property type="match status" value="1"/>
</dbReference>
<keyword evidence="6" id="KW-0560">Oxidoreductase</keyword>
<gene>
    <name evidence="12" type="ORF">PAMC26577_22730</name>
</gene>
<evidence type="ECO:0000256" key="6">
    <source>
        <dbReference type="ARBA" id="ARBA00023002"/>
    </source>
</evidence>
<reference evidence="12 13" key="1">
    <citation type="submission" date="2017-03" db="EMBL/GenBank/DDBJ databases">
        <title>Genome analysis of strain PAMC 26577.</title>
        <authorList>
            <person name="Oh H.-M."/>
            <person name="Yang J.-A."/>
        </authorList>
    </citation>
    <scope>NUCLEOTIDE SEQUENCE [LARGE SCALE GENOMIC DNA]</scope>
    <source>
        <strain evidence="12 13">PAMC 26577</strain>
    </source>
</reference>
<dbReference type="InterPro" id="IPR048328">
    <property type="entry name" value="Dyp_perox_C"/>
</dbReference>
<dbReference type="PANTHER" id="PTHR30521:SF4">
    <property type="entry name" value="DEFERROCHELATASE"/>
    <property type="match status" value="1"/>
</dbReference>
<accession>A0A242MKE6</accession>
<dbReference type="Pfam" id="PF20628">
    <property type="entry name" value="Dyp_perox_C"/>
    <property type="match status" value="1"/>
</dbReference>
<name>A0A242MKE6_CABSO</name>
<keyword evidence="3" id="KW-0349">Heme</keyword>
<dbReference type="GO" id="GO:0020037">
    <property type="term" value="F:heme binding"/>
    <property type="evidence" value="ECO:0007669"/>
    <property type="project" value="InterPro"/>
</dbReference>
<dbReference type="NCBIfam" id="TIGR01413">
    <property type="entry name" value="Dyp_perox_fam"/>
    <property type="match status" value="1"/>
</dbReference>
<feature type="region of interest" description="Disordered" evidence="9">
    <location>
        <begin position="246"/>
        <end position="265"/>
    </location>
</feature>
<evidence type="ECO:0000256" key="1">
    <source>
        <dbReference type="ARBA" id="ARBA00001970"/>
    </source>
</evidence>
<keyword evidence="7" id="KW-0408">Iron</keyword>
<evidence type="ECO:0000256" key="7">
    <source>
        <dbReference type="ARBA" id="ARBA00023004"/>
    </source>
</evidence>
<dbReference type="InterPro" id="IPR011008">
    <property type="entry name" value="Dimeric_a/b-barrel"/>
</dbReference>
<keyword evidence="5" id="KW-0732">Signal</keyword>
<evidence type="ECO:0000256" key="9">
    <source>
        <dbReference type="SAM" id="MobiDB-lite"/>
    </source>
</evidence>
<protein>
    <submittedName>
        <fullName evidence="12">Peroxidase</fullName>
    </submittedName>
</protein>
<evidence type="ECO:0000256" key="8">
    <source>
        <dbReference type="ARBA" id="ARBA00025737"/>
    </source>
</evidence>
<dbReference type="GO" id="GO:0005829">
    <property type="term" value="C:cytosol"/>
    <property type="evidence" value="ECO:0007669"/>
    <property type="project" value="TreeGrafter"/>
</dbReference>
<evidence type="ECO:0000259" key="10">
    <source>
        <dbReference type="Pfam" id="PF20628"/>
    </source>
</evidence>
<evidence type="ECO:0000256" key="5">
    <source>
        <dbReference type="ARBA" id="ARBA00022729"/>
    </source>
</evidence>
<dbReference type="GO" id="GO:0046872">
    <property type="term" value="F:metal ion binding"/>
    <property type="evidence" value="ECO:0007669"/>
    <property type="project" value="UniProtKB-KW"/>
</dbReference>
<evidence type="ECO:0000256" key="4">
    <source>
        <dbReference type="ARBA" id="ARBA00022723"/>
    </source>
</evidence>
<dbReference type="EMBL" id="NBTZ01000100">
    <property type="protein sequence ID" value="OTP71777.1"/>
    <property type="molecule type" value="Genomic_DNA"/>
</dbReference>
<dbReference type="Proteomes" id="UP000195221">
    <property type="component" value="Unassembled WGS sequence"/>
</dbReference>
<comment type="cofactor">
    <cofactor evidence="1">
        <name>heme b</name>
        <dbReference type="ChEBI" id="CHEBI:60344"/>
    </cofactor>
</comment>
<evidence type="ECO:0000259" key="11">
    <source>
        <dbReference type="Pfam" id="PF21105"/>
    </source>
</evidence>
<dbReference type="PANTHER" id="PTHR30521">
    <property type="entry name" value="DEFERROCHELATASE/PEROXIDASE"/>
    <property type="match status" value="1"/>
</dbReference>
<comment type="similarity">
    <text evidence="8">Belongs to the DyP-type peroxidase family.</text>
</comment>
<evidence type="ECO:0000256" key="3">
    <source>
        <dbReference type="ARBA" id="ARBA00022617"/>
    </source>
</evidence>
<evidence type="ECO:0000313" key="13">
    <source>
        <dbReference type="Proteomes" id="UP000195221"/>
    </source>
</evidence>
<keyword evidence="4" id="KW-0479">Metal-binding</keyword>
<feature type="region of interest" description="Disordered" evidence="9">
    <location>
        <begin position="339"/>
        <end position="359"/>
    </location>
</feature>
<feature type="domain" description="DyP dimeric alpha+beta barrel" evidence="11">
    <location>
        <begin position="17"/>
        <end position="185"/>
    </location>
</feature>
<evidence type="ECO:0000313" key="12">
    <source>
        <dbReference type="EMBL" id="OTP71777.1"/>
    </source>
</evidence>
<dbReference type="GO" id="GO:0004601">
    <property type="term" value="F:peroxidase activity"/>
    <property type="evidence" value="ECO:0007669"/>
    <property type="project" value="UniProtKB-KW"/>
</dbReference>
<feature type="domain" description="Dyp-type peroxidase C-terminal" evidence="10">
    <location>
        <begin position="415"/>
        <end position="471"/>
    </location>
</feature>
<organism evidence="12 13">
    <name type="scientific">Caballeronia sordidicola</name>
    <name type="common">Burkholderia sordidicola</name>
    <dbReference type="NCBI Taxonomy" id="196367"/>
    <lineage>
        <taxon>Bacteria</taxon>
        <taxon>Pseudomonadati</taxon>
        <taxon>Pseudomonadota</taxon>
        <taxon>Betaproteobacteria</taxon>
        <taxon>Burkholderiales</taxon>
        <taxon>Burkholderiaceae</taxon>
        <taxon>Caballeronia</taxon>
    </lineage>
</organism>
<dbReference type="SUPFAM" id="SSF54909">
    <property type="entry name" value="Dimeric alpha+beta barrel"/>
    <property type="match status" value="1"/>
</dbReference>
<dbReference type="InterPro" id="IPR049509">
    <property type="entry name" value="DyP_N"/>
</dbReference>
<dbReference type="Pfam" id="PF21105">
    <property type="entry name" value="DyP_N"/>
    <property type="match status" value="1"/>
</dbReference>
<dbReference type="InterPro" id="IPR006314">
    <property type="entry name" value="Dyp_peroxidase"/>
</dbReference>
<dbReference type="AlphaFoldDB" id="A0A242MKE6"/>
<comment type="caution">
    <text evidence="12">The sequence shown here is derived from an EMBL/GenBank/DDBJ whole genome shotgun (WGS) entry which is preliminary data.</text>
</comment>
<keyword evidence="2 12" id="KW-0575">Peroxidase</keyword>
<sequence length="533" mass="58025">MSTVPNPIDSISIDLQEIQGNILAGFNKDHQRFVFFTIEHVGRAKKWLAGFASHVDSTAAVGAFNDVFRAKRKKHKGEVNMPTATWRNIAFSYAGLEKLGAPDHATFPDDFKQGMAARKTLVGDLDRSDPSRWHSPFKKPQELHIVVMVASDIPGELAHTTDQIIAHAQLNGLRLLHVEHGEVRPDLPGHEQFGFKDGVSQPGIKGFTLSVNDQPDPNSGHQGVPGQDLLWPGEFVLGYPTQIPTTPPPPFDGPNPGQGPISASGPDWTKNGSYLVFRKLRQDVAGFMASVAAHASTLGLSADAYGAKLVGRYASGCPLAPTSYEVELSKLPELAPSSANGFPSAFDPNDGDPSVQHPELLDDNLINNFEYGQDLRGTWVPRAAHIRKAYPRDEEFLLADGTVDPNSALQESFTQTRRLLRRGIAYGAPLALPKDPGTPVQDDDVDRGLLFLCYQKSIESQFEFVQKTWIDNPDFPQSGDGEDPLISQTKSATMTCPIHGASTTETLSHFVVTEGGEYFFQPSITALKLIAGS</sequence>
<proteinExistence type="inferred from homology"/>
<dbReference type="RefSeq" id="WP_075359503.1">
    <property type="nucleotide sequence ID" value="NZ_MSRG01000074.1"/>
</dbReference>